<sequence length="468" mass="46913">FTNTDLTVENGSLSNVSSNDSGITWTATLTPDSNVTDTTNTLTLDLTGISDLAGNSGVGSANSGNYSIDTTRPALASAITLSDAALKIGDTTTVTFSFTEAVSGFTVAGVNVANGVLTNLITNDGGTTWTATLTPDSNVTDTTNTLTLDLTGINDLAGNSGVGSVNSGNYSIDTTRPALASAITVSDTALKIGDTATVAFSFTEAASGFTTADVAVANGVLTNLITNDGGITWTATLTPDSNVTDATNTLTLDLTGISDLAGNSGVGSSTSGNYTLDTTRPALASAITVSDTALKIGDTATVTFSFTEAVSGFTVADVAVANGVLANLITNDGGITWTATLTPNSNVTDTTNTLTLDLTGINDLAGNSGVGSSTSGNYSIDTTRPALASAITVSDTALKIGDTATVTFSFTEAVSGFTVAGVNVANGVLTDLTTSDSGITWTATLTPDSNVTDTTNMLTLDLTGIKRL</sequence>
<gene>
    <name evidence="2" type="ORF">VZ94_21835</name>
</gene>
<dbReference type="EMBL" id="LAJX01000385">
    <property type="protein sequence ID" value="KJV04932.1"/>
    <property type="molecule type" value="Genomic_DNA"/>
</dbReference>
<feature type="non-terminal residue" evidence="2">
    <location>
        <position position="1"/>
    </location>
</feature>
<dbReference type="Pfam" id="PF19078">
    <property type="entry name" value="Big_12"/>
    <property type="match status" value="5"/>
</dbReference>
<feature type="domain" description="Bacterial Ig-like" evidence="1">
    <location>
        <begin position="173"/>
        <end position="275"/>
    </location>
</feature>
<proteinExistence type="predicted"/>
<keyword evidence="3" id="KW-1185">Reference proteome</keyword>
<dbReference type="PATRIC" id="fig|1632867.3.peg.4169"/>
<dbReference type="AlphaFoldDB" id="A0A0F3IE26"/>
<feature type="domain" description="Bacterial Ig-like" evidence="1">
    <location>
        <begin position="1"/>
        <end position="68"/>
    </location>
</feature>
<dbReference type="InterPro" id="IPR044048">
    <property type="entry name" value="Big_12"/>
</dbReference>
<organism evidence="2 3">
    <name type="scientific">Methylocucumis oryzae</name>
    <dbReference type="NCBI Taxonomy" id="1632867"/>
    <lineage>
        <taxon>Bacteria</taxon>
        <taxon>Pseudomonadati</taxon>
        <taxon>Pseudomonadota</taxon>
        <taxon>Gammaproteobacteria</taxon>
        <taxon>Methylococcales</taxon>
        <taxon>Methylococcaceae</taxon>
        <taxon>Methylocucumis</taxon>
    </lineage>
</organism>
<evidence type="ECO:0000259" key="1">
    <source>
        <dbReference type="Pfam" id="PF19078"/>
    </source>
</evidence>
<feature type="domain" description="Bacterial Ig-like" evidence="1">
    <location>
        <begin position="277"/>
        <end position="380"/>
    </location>
</feature>
<reference evidence="2 3" key="2">
    <citation type="journal article" date="2016" name="Microb. Ecol.">
        <title>Genome Characteristics of a Novel Type I Methanotroph (Sn10-6) Isolated from a Flooded Indian Rice Field.</title>
        <authorList>
            <person name="Rahalkar M.C."/>
            <person name="Pandit P.S."/>
            <person name="Dhakephalkar P.K."/>
            <person name="Pore S."/>
            <person name="Arora P."/>
            <person name="Kapse N."/>
        </authorList>
    </citation>
    <scope>NUCLEOTIDE SEQUENCE [LARGE SCALE GENOMIC DNA]</scope>
    <source>
        <strain evidence="2 3">Sn10-6</strain>
    </source>
</reference>
<dbReference type="PANTHER" id="PTHR34677:SF3">
    <property type="entry name" value="BACTERIAL IG-LIKE DOMAIN-CONTAINING PROTEIN"/>
    <property type="match status" value="1"/>
</dbReference>
<feature type="domain" description="Bacterial Ig-like" evidence="1">
    <location>
        <begin position="69"/>
        <end position="172"/>
    </location>
</feature>
<accession>A0A0F3IE26</accession>
<dbReference type="RefSeq" id="WP_045780864.1">
    <property type="nucleotide sequence ID" value="NZ_LAJX01000385.1"/>
</dbReference>
<protein>
    <recommendedName>
        <fullName evidence="1">Bacterial Ig-like domain-containing protein</fullName>
    </recommendedName>
</protein>
<evidence type="ECO:0000313" key="2">
    <source>
        <dbReference type="EMBL" id="KJV04932.1"/>
    </source>
</evidence>
<feature type="domain" description="Bacterial Ig-like" evidence="1">
    <location>
        <begin position="381"/>
        <end position="465"/>
    </location>
</feature>
<evidence type="ECO:0000313" key="3">
    <source>
        <dbReference type="Proteomes" id="UP000033684"/>
    </source>
</evidence>
<feature type="non-terminal residue" evidence="2">
    <location>
        <position position="468"/>
    </location>
</feature>
<comment type="caution">
    <text evidence="2">The sequence shown here is derived from an EMBL/GenBank/DDBJ whole genome shotgun (WGS) entry which is preliminary data.</text>
</comment>
<dbReference type="PANTHER" id="PTHR34677">
    <property type="match status" value="1"/>
</dbReference>
<name>A0A0F3IE26_9GAMM</name>
<dbReference type="Proteomes" id="UP000033684">
    <property type="component" value="Unassembled WGS sequence"/>
</dbReference>
<reference evidence="3" key="1">
    <citation type="submission" date="2015-03" db="EMBL/GenBank/DDBJ databases">
        <title>Draft genome sequence of a novel methanotroph (Sn10-6) isolated from flooded ricefield rhizosphere in India.</title>
        <authorList>
            <person name="Pandit P.S."/>
            <person name="Pore S.D."/>
            <person name="Arora P."/>
            <person name="Kapse N.G."/>
            <person name="Dhakephalkar P.K."/>
            <person name="Rahalkar M.C."/>
        </authorList>
    </citation>
    <scope>NUCLEOTIDE SEQUENCE [LARGE SCALE GENOMIC DNA]</scope>
    <source>
        <strain evidence="3">Sn10-6</strain>
    </source>
</reference>